<gene>
    <name evidence="2" type="primary">inhA_1</name>
    <name evidence="2" type="ORF">LHYA1_G006534</name>
</gene>
<evidence type="ECO:0000313" key="2">
    <source>
        <dbReference type="EMBL" id="TVY25707.1"/>
    </source>
</evidence>
<protein>
    <submittedName>
        <fullName evidence="2">Isonitrile hydratase</fullName>
    </submittedName>
</protein>
<dbReference type="PANTHER" id="PTHR43130">
    <property type="entry name" value="ARAC-FAMILY TRANSCRIPTIONAL REGULATOR"/>
    <property type="match status" value="1"/>
</dbReference>
<dbReference type="Proteomes" id="UP000431533">
    <property type="component" value="Unassembled WGS sequence"/>
</dbReference>
<dbReference type="GeneID" id="41986732"/>
<organism evidence="2 3">
    <name type="scientific">Lachnellula hyalina</name>
    <dbReference type="NCBI Taxonomy" id="1316788"/>
    <lineage>
        <taxon>Eukaryota</taxon>
        <taxon>Fungi</taxon>
        <taxon>Dikarya</taxon>
        <taxon>Ascomycota</taxon>
        <taxon>Pezizomycotina</taxon>
        <taxon>Leotiomycetes</taxon>
        <taxon>Helotiales</taxon>
        <taxon>Lachnaceae</taxon>
        <taxon>Lachnellula</taxon>
    </lineage>
</organism>
<keyword evidence="3" id="KW-1185">Reference proteome</keyword>
<dbReference type="Pfam" id="PF01965">
    <property type="entry name" value="DJ-1_PfpI"/>
    <property type="match status" value="1"/>
</dbReference>
<reference evidence="2 3" key="1">
    <citation type="submission" date="2018-05" db="EMBL/GenBank/DDBJ databases">
        <title>Genome sequencing and assembly of the regulated plant pathogen Lachnellula willkommii and related sister species for the development of diagnostic species identification markers.</title>
        <authorList>
            <person name="Giroux E."/>
            <person name="Bilodeau G."/>
        </authorList>
    </citation>
    <scope>NUCLEOTIDE SEQUENCE [LARGE SCALE GENOMIC DNA]</scope>
    <source>
        <strain evidence="2 3">CBS 185.66</strain>
    </source>
</reference>
<sequence>MATPTPPPPKNFAGPLEILTHALHTTSHTPVFTCTIAAASPTVLSSQNCSVNRDIALAEAYAQLAHYDVLVIPGGGVTDPGGVLEVQGEPLGLVKKFAELGNEQRKGGGGGRERTLFSVCTGSLVLGEAGVLDGKSATTHCEYYDELEEVCARWGRTEVLKERFVVNSRSGGDGGGNGLRIITAGGVSCGMDASLWLIREVAGLESAQRVAEIVQYAWRQGVVV</sequence>
<feature type="domain" description="DJ-1/PfpI" evidence="1">
    <location>
        <begin position="36"/>
        <end position="173"/>
    </location>
</feature>
<dbReference type="EMBL" id="QGMH01000087">
    <property type="protein sequence ID" value="TVY25707.1"/>
    <property type="molecule type" value="Genomic_DNA"/>
</dbReference>
<dbReference type="AlphaFoldDB" id="A0A8H8TXN5"/>
<name>A0A8H8TXN5_9HELO</name>
<dbReference type="PANTHER" id="PTHR43130:SF3">
    <property type="entry name" value="HTH-TYPE TRANSCRIPTIONAL REGULATOR RV1931C"/>
    <property type="match status" value="1"/>
</dbReference>
<evidence type="ECO:0000259" key="1">
    <source>
        <dbReference type="Pfam" id="PF01965"/>
    </source>
</evidence>
<dbReference type="SUPFAM" id="SSF52317">
    <property type="entry name" value="Class I glutamine amidotransferase-like"/>
    <property type="match status" value="1"/>
</dbReference>
<accession>A0A8H8TXN5</accession>
<evidence type="ECO:0000313" key="3">
    <source>
        <dbReference type="Proteomes" id="UP000431533"/>
    </source>
</evidence>
<dbReference type="Gene3D" id="3.40.50.880">
    <property type="match status" value="1"/>
</dbReference>
<dbReference type="InterPro" id="IPR052158">
    <property type="entry name" value="INH-QAR"/>
</dbReference>
<dbReference type="OrthoDB" id="543156at2759"/>
<proteinExistence type="predicted"/>
<dbReference type="RefSeq" id="XP_031004495.1">
    <property type="nucleotide sequence ID" value="XM_031151471.1"/>
</dbReference>
<dbReference type="InterPro" id="IPR002818">
    <property type="entry name" value="DJ-1/PfpI"/>
</dbReference>
<dbReference type="InterPro" id="IPR029062">
    <property type="entry name" value="Class_I_gatase-like"/>
</dbReference>
<comment type="caution">
    <text evidence="2">The sequence shown here is derived from an EMBL/GenBank/DDBJ whole genome shotgun (WGS) entry which is preliminary data.</text>
</comment>